<evidence type="ECO:0008006" key="7">
    <source>
        <dbReference type="Google" id="ProtNLM"/>
    </source>
</evidence>
<dbReference type="SUPFAM" id="SSF102114">
    <property type="entry name" value="Radical SAM enzymes"/>
    <property type="match status" value="1"/>
</dbReference>
<dbReference type="PANTHER" id="PTHR43409:SF7">
    <property type="entry name" value="BLL1977 PROTEIN"/>
    <property type="match status" value="1"/>
</dbReference>
<dbReference type="GO" id="GO:0046872">
    <property type="term" value="F:metal ion binding"/>
    <property type="evidence" value="ECO:0007669"/>
    <property type="project" value="UniProtKB-KW"/>
</dbReference>
<accession>X1S4D8</accession>
<reference evidence="6" key="1">
    <citation type="journal article" date="2014" name="Front. Microbiol.">
        <title>High frequency of phylogenetically diverse reductive dehalogenase-homologous genes in deep subseafloor sedimentary metagenomes.</title>
        <authorList>
            <person name="Kawai M."/>
            <person name="Futagami T."/>
            <person name="Toyoda A."/>
            <person name="Takaki Y."/>
            <person name="Nishi S."/>
            <person name="Hori S."/>
            <person name="Arai W."/>
            <person name="Tsubouchi T."/>
            <person name="Morono Y."/>
            <person name="Uchiyama I."/>
            <person name="Ito T."/>
            <person name="Fujiyama A."/>
            <person name="Inagaki F."/>
            <person name="Takami H."/>
        </authorList>
    </citation>
    <scope>NUCLEOTIDE SEQUENCE</scope>
    <source>
        <strain evidence="6">Expedition CK06-06</strain>
    </source>
</reference>
<dbReference type="AlphaFoldDB" id="X1S4D8"/>
<evidence type="ECO:0000256" key="4">
    <source>
        <dbReference type="ARBA" id="ARBA00023004"/>
    </source>
</evidence>
<keyword evidence="5" id="KW-0411">Iron-sulfur</keyword>
<dbReference type="InterPro" id="IPR058240">
    <property type="entry name" value="rSAM_sf"/>
</dbReference>
<sequence>LKMGVDTYEETFRRINRHGIAVLGSFIGGTDVDTVDKLQHRKHYILRSAGIDATELTYLTPLPGTRLFNKLADERRLLYTRFPEDWDRYDMTEVVHQPALIAPEELSAIGSQLAAQVYSRRSIWRKFFRTWRATGSLITATWAYRYNVAYRDISLAIVESERKERLVPQRR</sequence>
<evidence type="ECO:0000313" key="6">
    <source>
        <dbReference type="EMBL" id="GAI62659.1"/>
    </source>
</evidence>
<comment type="cofactor">
    <cofactor evidence="1">
        <name>[4Fe-4S] cluster</name>
        <dbReference type="ChEBI" id="CHEBI:49883"/>
    </cofactor>
</comment>
<keyword evidence="3" id="KW-0479">Metal-binding</keyword>
<gene>
    <name evidence="6" type="ORF">S12H4_05197</name>
</gene>
<dbReference type="GO" id="GO:0005829">
    <property type="term" value="C:cytosol"/>
    <property type="evidence" value="ECO:0007669"/>
    <property type="project" value="TreeGrafter"/>
</dbReference>
<proteinExistence type="predicted"/>
<feature type="non-terminal residue" evidence="6">
    <location>
        <position position="1"/>
    </location>
</feature>
<dbReference type="PANTHER" id="PTHR43409">
    <property type="entry name" value="ANAEROBIC MAGNESIUM-PROTOPORPHYRIN IX MONOMETHYL ESTER CYCLASE-RELATED"/>
    <property type="match status" value="1"/>
</dbReference>
<name>X1S4D8_9ZZZZ</name>
<keyword evidence="2" id="KW-0949">S-adenosyl-L-methionine</keyword>
<organism evidence="6">
    <name type="scientific">marine sediment metagenome</name>
    <dbReference type="NCBI Taxonomy" id="412755"/>
    <lineage>
        <taxon>unclassified sequences</taxon>
        <taxon>metagenomes</taxon>
        <taxon>ecological metagenomes</taxon>
    </lineage>
</organism>
<evidence type="ECO:0000256" key="2">
    <source>
        <dbReference type="ARBA" id="ARBA00022691"/>
    </source>
</evidence>
<keyword evidence="4" id="KW-0408">Iron</keyword>
<comment type="caution">
    <text evidence="6">The sequence shown here is derived from an EMBL/GenBank/DDBJ whole genome shotgun (WGS) entry which is preliminary data.</text>
</comment>
<dbReference type="EMBL" id="BARW01001691">
    <property type="protein sequence ID" value="GAI62659.1"/>
    <property type="molecule type" value="Genomic_DNA"/>
</dbReference>
<evidence type="ECO:0000256" key="5">
    <source>
        <dbReference type="ARBA" id="ARBA00023014"/>
    </source>
</evidence>
<evidence type="ECO:0000256" key="1">
    <source>
        <dbReference type="ARBA" id="ARBA00001966"/>
    </source>
</evidence>
<dbReference type="GO" id="GO:0051536">
    <property type="term" value="F:iron-sulfur cluster binding"/>
    <property type="evidence" value="ECO:0007669"/>
    <property type="project" value="UniProtKB-KW"/>
</dbReference>
<evidence type="ECO:0000256" key="3">
    <source>
        <dbReference type="ARBA" id="ARBA00022723"/>
    </source>
</evidence>
<protein>
    <recommendedName>
        <fullName evidence="7">DUF4070 domain-containing protein</fullName>
    </recommendedName>
</protein>
<dbReference type="InterPro" id="IPR051198">
    <property type="entry name" value="BchE-like"/>
</dbReference>